<dbReference type="OrthoDB" id="9812409at2"/>
<dbReference type="Proteomes" id="UP000438983">
    <property type="component" value="Chromosome"/>
</dbReference>
<evidence type="ECO:0000313" key="1">
    <source>
        <dbReference type="EMBL" id="QGZ29219.1"/>
    </source>
</evidence>
<organism evidence="1 2">
    <name type="scientific">Stutzerimonas stutzeri</name>
    <name type="common">Pseudomonas stutzeri</name>
    <dbReference type="NCBI Taxonomy" id="316"/>
    <lineage>
        <taxon>Bacteria</taxon>
        <taxon>Pseudomonadati</taxon>
        <taxon>Pseudomonadota</taxon>
        <taxon>Gammaproteobacteria</taxon>
        <taxon>Pseudomonadales</taxon>
        <taxon>Pseudomonadaceae</taxon>
        <taxon>Stutzerimonas</taxon>
    </lineage>
</organism>
<reference evidence="1 2" key="1">
    <citation type="submission" date="2019-12" db="EMBL/GenBank/DDBJ databases">
        <title>Complete genome sequence of Pseudomonas stutzeri.</title>
        <authorList>
            <person name="Lim S.R."/>
            <person name="Kim J.H."/>
        </authorList>
    </citation>
    <scope>NUCLEOTIDE SEQUENCE [LARGE SCALE GENOMIC DNA]</scope>
    <source>
        <strain evidence="1 2">PM101005</strain>
    </source>
</reference>
<gene>
    <name evidence="1" type="ORF">GQA94_03740</name>
</gene>
<sequence>MTLSSNLFWGALALGVVTGMRSMLAPTMVSRALAVRDDRDHLDEPARTLGLRRARQFLVPLAASELLGDKLPFAPDRTIPPSMLVRALSGAVSAAALANARRESVWLPALIGASAACVSAKIGLDLRKRYGSAGGMRNAALGLTEDALALAIGTAGLKRTLDPARSRR</sequence>
<name>A0A6I6LE76_STUST</name>
<dbReference type="AlphaFoldDB" id="A0A6I6LE76"/>
<dbReference type="RefSeq" id="WP_158186804.1">
    <property type="nucleotide sequence ID" value="NZ_CP046902.1"/>
</dbReference>
<proteinExistence type="predicted"/>
<protein>
    <submittedName>
        <fullName evidence="1">DUF4126 domain-containing protein</fullName>
    </submittedName>
</protein>
<dbReference type="EMBL" id="CP046902">
    <property type="protein sequence ID" value="QGZ29219.1"/>
    <property type="molecule type" value="Genomic_DNA"/>
</dbReference>
<evidence type="ECO:0000313" key="2">
    <source>
        <dbReference type="Proteomes" id="UP000438983"/>
    </source>
</evidence>
<accession>A0A6I6LE76</accession>